<organism evidence="1 2">
    <name type="scientific">Strongyloides venezuelensis</name>
    <name type="common">Threadworm</name>
    <dbReference type="NCBI Taxonomy" id="75913"/>
    <lineage>
        <taxon>Eukaryota</taxon>
        <taxon>Metazoa</taxon>
        <taxon>Ecdysozoa</taxon>
        <taxon>Nematoda</taxon>
        <taxon>Chromadorea</taxon>
        <taxon>Rhabditida</taxon>
        <taxon>Tylenchina</taxon>
        <taxon>Panagrolaimomorpha</taxon>
        <taxon>Strongyloidoidea</taxon>
        <taxon>Strongyloididae</taxon>
        <taxon>Strongyloides</taxon>
    </lineage>
</organism>
<protein>
    <submittedName>
        <fullName evidence="2">Integrase catalytic domain-containing protein</fullName>
    </submittedName>
</protein>
<reference evidence="2" key="2">
    <citation type="submission" date="2015-08" db="UniProtKB">
        <authorList>
            <consortium name="WormBaseParasite"/>
        </authorList>
    </citation>
    <scope>IDENTIFICATION</scope>
</reference>
<dbReference type="Gene3D" id="3.30.70.270">
    <property type="match status" value="1"/>
</dbReference>
<proteinExistence type="predicted"/>
<reference evidence="1" key="1">
    <citation type="submission" date="2014-07" db="EMBL/GenBank/DDBJ databases">
        <authorList>
            <person name="Martin A.A"/>
            <person name="De Silva N."/>
        </authorList>
    </citation>
    <scope>NUCLEOTIDE SEQUENCE</scope>
</reference>
<dbReference type="Proteomes" id="UP000035680">
    <property type="component" value="Unassembled WGS sequence"/>
</dbReference>
<dbReference type="Gene3D" id="3.10.10.10">
    <property type="entry name" value="HIV Type 1 Reverse Transcriptase, subunit A, domain 1"/>
    <property type="match status" value="1"/>
</dbReference>
<accession>A0A0K0FHY3</accession>
<dbReference type="AlphaFoldDB" id="A0A0K0FHY3"/>
<dbReference type="InterPro" id="IPR043128">
    <property type="entry name" value="Rev_trsase/Diguanyl_cyclase"/>
</dbReference>
<sequence>MIVIKALSVMVDGGAESSMLLISWLENLESYEYDIQSSNHMVKLADETIIPCLGYVKLKVLCLETMKKCELNFILLQEGEPTITNMNARQLHININEKVDEIMGDRQENLKMLNYLEECAPLLHRVIIENENIFNELEVLGKELNKQILLGHTYSVKNPIHCSPITITSDNRVCVDSRKQNVMMIETELELSSIRDIQLLLKSSSSNSNVISQIDLTSAFKLFKIKDSQRILATTVCPLGCFESSRLQFGWNSSSYIFHTTLDCHMKL</sequence>
<evidence type="ECO:0000313" key="1">
    <source>
        <dbReference type="Proteomes" id="UP000035680"/>
    </source>
</evidence>
<dbReference type="InterPro" id="IPR043502">
    <property type="entry name" value="DNA/RNA_pol_sf"/>
</dbReference>
<evidence type="ECO:0000313" key="2">
    <source>
        <dbReference type="WBParaSite" id="SVE_0849900.1"/>
    </source>
</evidence>
<name>A0A0K0FHY3_STRVS</name>
<keyword evidence="1" id="KW-1185">Reference proteome</keyword>
<dbReference type="SUPFAM" id="SSF56672">
    <property type="entry name" value="DNA/RNA polymerases"/>
    <property type="match status" value="1"/>
</dbReference>
<dbReference type="WBParaSite" id="SVE_0849900.1">
    <property type="protein sequence ID" value="SVE_0849900.1"/>
    <property type="gene ID" value="SVE_0849900"/>
</dbReference>